<feature type="domain" description="DUF6697" evidence="2">
    <location>
        <begin position="212"/>
        <end position="404"/>
    </location>
</feature>
<evidence type="ECO:0000313" key="4">
    <source>
        <dbReference type="Proteomes" id="UP001556367"/>
    </source>
</evidence>
<dbReference type="EMBL" id="JASNQZ010000015">
    <property type="protein sequence ID" value="KAL0947305.1"/>
    <property type="molecule type" value="Genomic_DNA"/>
</dbReference>
<feature type="compositionally biased region" description="Basic and acidic residues" evidence="1">
    <location>
        <begin position="347"/>
        <end position="366"/>
    </location>
</feature>
<feature type="region of interest" description="Disordered" evidence="1">
    <location>
        <begin position="73"/>
        <end position="113"/>
    </location>
</feature>
<feature type="compositionally biased region" description="Polar residues" evidence="1">
    <location>
        <begin position="73"/>
        <end position="84"/>
    </location>
</feature>
<feature type="region of interest" description="Disordered" evidence="1">
    <location>
        <begin position="410"/>
        <end position="482"/>
    </location>
</feature>
<sequence>MSTNEPKAEVNSIHLEHAGMNTIPKGNISVLGQDPEPAVLSWSVAGRDVSERSRHAAWCNPVEESKPVRYWSTTLSTDQPPSTAQDDDESTEQGNYVDLPPLPPHTINGVDSNVRPRKRGRLEVIVELPTLGQVYGRKPAVVKSERESPPLPDFKGNFEDAKVKGSLRNPKVKIKKDSELSLDSVIPRLLRAGIDPHMPMPVDIDLDIRDLTFPREFISKLYGGNPQQTFPVISKKHIDRHGLNDFVFLNPIYNPHVAQIVGGPGLFFEANSSPAFPWPKIQRVIIRLDPSHWLYLGQYQLIPEASLTKEEWLPQKPQTKHRWAHKIRWCDWGRIFRSRITFRRQHGREPTSEEQQTRLDSKQKFDGVTEEEIRSAMDEGLEYLTVWCMKCVGYDSDFQRNLAAEYPAWEERQKQDEKTGETAVSGRKAGENSAIQANEPTSPRKKRKLATEDDHIPESDYAPRSELVYRPRGTRSRPMIID</sequence>
<protein>
    <recommendedName>
        <fullName evidence="2">DUF6697 domain-containing protein</fullName>
    </recommendedName>
</protein>
<organism evidence="3 4">
    <name type="scientific">Hohenbuehelia grisea</name>
    <dbReference type="NCBI Taxonomy" id="104357"/>
    <lineage>
        <taxon>Eukaryota</taxon>
        <taxon>Fungi</taxon>
        <taxon>Dikarya</taxon>
        <taxon>Basidiomycota</taxon>
        <taxon>Agaricomycotina</taxon>
        <taxon>Agaricomycetes</taxon>
        <taxon>Agaricomycetidae</taxon>
        <taxon>Agaricales</taxon>
        <taxon>Pleurotineae</taxon>
        <taxon>Pleurotaceae</taxon>
        <taxon>Hohenbuehelia</taxon>
    </lineage>
</organism>
<gene>
    <name evidence="3" type="ORF">HGRIS_013424</name>
</gene>
<accession>A0ABR3IVH2</accession>
<keyword evidence="4" id="KW-1185">Reference proteome</keyword>
<evidence type="ECO:0000256" key="1">
    <source>
        <dbReference type="SAM" id="MobiDB-lite"/>
    </source>
</evidence>
<dbReference type="InterPro" id="IPR046520">
    <property type="entry name" value="DUF6697"/>
</dbReference>
<feature type="region of interest" description="Disordered" evidence="1">
    <location>
        <begin position="345"/>
        <end position="366"/>
    </location>
</feature>
<comment type="caution">
    <text evidence="3">The sequence shown here is derived from an EMBL/GenBank/DDBJ whole genome shotgun (WGS) entry which is preliminary data.</text>
</comment>
<feature type="compositionally biased region" description="Basic and acidic residues" evidence="1">
    <location>
        <begin position="410"/>
        <end position="420"/>
    </location>
</feature>
<dbReference type="Proteomes" id="UP001556367">
    <property type="component" value="Unassembled WGS sequence"/>
</dbReference>
<reference evidence="4" key="1">
    <citation type="submission" date="2024-06" db="EMBL/GenBank/DDBJ databases">
        <title>Multi-omics analyses provide insights into the biosynthesis of the anticancer antibiotic pleurotin in Hohenbuehelia grisea.</title>
        <authorList>
            <person name="Weaver J.A."/>
            <person name="Alberti F."/>
        </authorList>
    </citation>
    <scope>NUCLEOTIDE SEQUENCE [LARGE SCALE GENOMIC DNA]</scope>
    <source>
        <strain evidence="4">T-177</strain>
    </source>
</reference>
<proteinExistence type="predicted"/>
<name>A0ABR3IVH2_9AGAR</name>
<dbReference type="Pfam" id="PF20411">
    <property type="entry name" value="DUF6697"/>
    <property type="match status" value="1"/>
</dbReference>
<evidence type="ECO:0000259" key="2">
    <source>
        <dbReference type="Pfam" id="PF20411"/>
    </source>
</evidence>
<feature type="compositionally biased region" description="Basic and acidic residues" evidence="1">
    <location>
        <begin position="449"/>
        <end position="469"/>
    </location>
</feature>
<evidence type="ECO:0000313" key="3">
    <source>
        <dbReference type="EMBL" id="KAL0947305.1"/>
    </source>
</evidence>